<dbReference type="EC" id="2.7.1.33" evidence="2"/>
<reference evidence="2" key="1">
    <citation type="submission" date="2020-02" db="EMBL/GenBank/DDBJ databases">
        <authorList>
            <person name="Meier V. D."/>
        </authorList>
    </citation>
    <scope>NUCLEOTIDE SEQUENCE</scope>
    <source>
        <strain evidence="2">AVDCRST_MAG08</strain>
    </source>
</reference>
<feature type="compositionally biased region" description="Basic residues" evidence="1">
    <location>
        <begin position="9"/>
        <end position="23"/>
    </location>
</feature>
<protein>
    <submittedName>
        <fullName evidence="2">Pantothenate kinase type III, CoaX-like</fullName>
        <ecNumber evidence="2">2.7.1.33</ecNumber>
    </submittedName>
</protein>
<sequence>DTHAAGRGRGQHQRRLRRPRRPGVARPVAHRDAPRPHLGRVRGVAARVVPALRPQARRRAPLRHRHRRSGGALQPPTPVARMVRGGTPHRPRRRGLGLRNQGGPAAGSRRRPPAQRLGLAPPLWRPAGRGGFRHRHDLRRGGRGGRLPRRRHLAGHQPVHRGAAPSGRAPAADRHRPPAGCDRPRHGGRDAVRDVLGLHRHDRRHHRPHPRRAGPAQGGGDGRPRPALQRRHDIHRSYRPGHHARRPPTVGESQPSPNLHGDRSARPTVYPRV</sequence>
<feature type="compositionally biased region" description="Basic residues" evidence="1">
    <location>
        <begin position="55"/>
        <end position="69"/>
    </location>
</feature>
<keyword evidence="2" id="KW-0808">Transferase</keyword>
<name>A0A6J4IPA5_9PROT</name>
<dbReference type="GO" id="GO:0004594">
    <property type="term" value="F:pantothenate kinase activity"/>
    <property type="evidence" value="ECO:0007669"/>
    <property type="project" value="UniProtKB-EC"/>
</dbReference>
<evidence type="ECO:0000313" key="2">
    <source>
        <dbReference type="EMBL" id="CAA9255762.1"/>
    </source>
</evidence>
<feature type="region of interest" description="Disordered" evidence="1">
    <location>
        <begin position="1"/>
        <end position="273"/>
    </location>
</feature>
<feature type="compositionally biased region" description="Low complexity" evidence="1">
    <location>
        <begin position="41"/>
        <end position="54"/>
    </location>
</feature>
<feature type="compositionally biased region" description="Basic and acidic residues" evidence="1">
    <location>
        <begin position="171"/>
        <end position="199"/>
    </location>
</feature>
<feature type="compositionally biased region" description="Basic residues" evidence="1">
    <location>
        <begin position="200"/>
        <end position="212"/>
    </location>
</feature>
<evidence type="ECO:0000256" key="1">
    <source>
        <dbReference type="SAM" id="MobiDB-lite"/>
    </source>
</evidence>
<keyword evidence="2" id="KW-0418">Kinase</keyword>
<feature type="non-terminal residue" evidence="2">
    <location>
        <position position="1"/>
    </location>
</feature>
<gene>
    <name evidence="2" type="ORF">AVDCRST_MAG08-2433</name>
</gene>
<accession>A0A6J4IPA5</accession>
<dbReference type="EMBL" id="CADCTG010000181">
    <property type="protein sequence ID" value="CAA9255762.1"/>
    <property type="molecule type" value="Genomic_DNA"/>
</dbReference>
<feature type="compositionally biased region" description="Basic residues" evidence="1">
    <location>
        <begin position="87"/>
        <end position="96"/>
    </location>
</feature>
<feature type="compositionally biased region" description="Basic residues" evidence="1">
    <location>
        <begin position="228"/>
        <end position="246"/>
    </location>
</feature>
<feature type="compositionally biased region" description="Basic residues" evidence="1">
    <location>
        <begin position="131"/>
        <end position="154"/>
    </location>
</feature>
<organism evidence="2">
    <name type="scientific">uncultured Acetobacteraceae bacterium</name>
    <dbReference type="NCBI Taxonomy" id="169975"/>
    <lineage>
        <taxon>Bacteria</taxon>
        <taxon>Pseudomonadati</taxon>
        <taxon>Pseudomonadota</taxon>
        <taxon>Alphaproteobacteria</taxon>
        <taxon>Acetobacterales</taxon>
        <taxon>Acetobacteraceae</taxon>
        <taxon>environmental samples</taxon>
    </lineage>
</organism>
<dbReference type="AlphaFoldDB" id="A0A6J4IPA5"/>
<feature type="non-terminal residue" evidence="2">
    <location>
        <position position="273"/>
    </location>
</feature>
<feature type="compositionally biased region" description="Low complexity" evidence="1">
    <location>
        <begin position="161"/>
        <end position="170"/>
    </location>
</feature>
<proteinExistence type="predicted"/>